<dbReference type="FunFam" id="3.30.160.60:FF:000765">
    <property type="entry name" value="Zinc finger 45-like"/>
    <property type="match status" value="1"/>
</dbReference>
<evidence type="ECO:0000259" key="8">
    <source>
        <dbReference type="PROSITE" id="PS50157"/>
    </source>
</evidence>
<evidence type="ECO:0000256" key="4">
    <source>
        <dbReference type="ARBA" id="ARBA00022833"/>
    </source>
</evidence>
<accession>A0A7M7HGT1</accession>
<evidence type="ECO:0000256" key="1">
    <source>
        <dbReference type="ARBA" id="ARBA00022723"/>
    </source>
</evidence>
<feature type="compositionally biased region" description="Polar residues" evidence="7">
    <location>
        <begin position="316"/>
        <end position="329"/>
    </location>
</feature>
<feature type="domain" description="ZAD" evidence="9">
    <location>
        <begin position="11"/>
        <end position="86"/>
    </location>
</feature>
<dbReference type="GO" id="GO:0005634">
    <property type="term" value="C:nucleus"/>
    <property type="evidence" value="ECO:0007669"/>
    <property type="project" value="InterPro"/>
</dbReference>
<feature type="binding site" evidence="6">
    <location>
        <position position="62"/>
    </location>
    <ligand>
        <name>Zn(2+)</name>
        <dbReference type="ChEBI" id="CHEBI:29105"/>
    </ligand>
</feature>
<dbReference type="Gene3D" id="3.30.160.60">
    <property type="entry name" value="Classic Zinc Finger"/>
    <property type="match status" value="3"/>
</dbReference>
<feature type="binding site" evidence="6">
    <location>
        <position position="16"/>
    </location>
    <ligand>
        <name>Zn(2+)</name>
        <dbReference type="ChEBI" id="CHEBI:29105"/>
    </ligand>
</feature>
<dbReference type="SMART" id="SM00868">
    <property type="entry name" value="zf-AD"/>
    <property type="match status" value="1"/>
</dbReference>
<keyword evidence="2" id="KW-0677">Repeat</keyword>
<keyword evidence="3 5" id="KW-0863">Zinc-finger</keyword>
<feature type="region of interest" description="Disordered" evidence="7">
    <location>
        <begin position="102"/>
        <end position="122"/>
    </location>
</feature>
<keyword evidence="11" id="KW-1185">Reference proteome</keyword>
<evidence type="ECO:0000256" key="3">
    <source>
        <dbReference type="ARBA" id="ARBA00022771"/>
    </source>
</evidence>
<dbReference type="Pfam" id="PF07776">
    <property type="entry name" value="zf-AD"/>
    <property type="match status" value="1"/>
</dbReference>
<dbReference type="GeneID" id="100123310"/>
<feature type="compositionally biased region" description="Low complexity" evidence="7">
    <location>
        <begin position="209"/>
        <end position="230"/>
    </location>
</feature>
<protein>
    <submittedName>
        <fullName evidence="10">Uncharacterized protein</fullName>
    </submittedName>
</protein>
<feature type="region of interest" description="Disordered" evidence="7">
    <location>
        <begin position="388"/>
        <end position="412"/>
    </location>
</feature>
<dbReference type="PANTHER" id="PTHR46451">
    <property type="entry name" value="RAS-RESPONSIVE ELEMENT-BINDING PROTEIN 1"/>
    <property type="match status" value="1"/>
</dbReference>
<sequence length="482" mass="53079">MAMNEDFNFSELCRLCSLKSNQQMQIFDKEGEQRQLLFKIRSCIPAVITKEDALPKNICQRCVYKLNMFYEFRVSCMTTDTVLKNYADSLKHLAASAVHQNNDKDKMSNGQHHQRSAYAEAHAVAHAAVQQHMAQQAAQARLLSGPVPSAAPQPPNPTFTLPDDGLGYDDGVRVLRSIGTWSPDYSSAMRPGAVMPAFPGAAEPQFSNGRAQGTTGATGTVNQQQQQQQQPLRNSNAGIRPGSVSKATNTGEPTTKAFACTVCGKGLARKDKLVIHMRIHTGEKPYSCEVCGKAFARRDKLVIHMNKLRHRPGVASLSTPSVNNSLHNDQQQQQQQHQQQQQTQQQQQQQQQQSRPDSTLKPKEEPVSWACELCGRVLATREEWSQHARSHLEASGPPQHAAAYFPGSVPPPQPYPAERHHCMMCRTDFTDKTEFILHVRSHFEPHAQQAAAAAAAAAAVKQDPATAELIARGLVDPSGLCS</sequence>
<dbReference type="SUPFAM" id="SSF57667">
    <property type="entry name" value="beta-beta-alpha zinc fingers"/>
    <property type="match status" value="1"/>
</dbReference>
<dbReference type="GO" id="GO:0001228">
    <property type="term" value="F:DNA-binding transcription activator activity, RNA polymerase II-specific"/>
    <property type="evidence" value="ECO:0007669"/>
    <property type="project" value="TreeGrafter"/>
</dbReference>
<dbReference type="Pfam" id="PF00096">
    <property type="entry name" value="zf-C2H2"/>
    <property type="match status" value="2"/>
</dbReference>
<feature type="domain" description="C2H2-type" evidence="8">
    <location>
        <begin position="258"/>
        <end position="285"/>
    </location>
</feature>
<dbReference type="KEGG" id="nvi:100123310"/>
<feature type="compositionally biased region" description="Low complexity" evidence="7">
    <location>
        <begin position="330"/>
        <end position="353"/>
    </location>
</feature>
<dbReference type="PROSITE" id="PS00028">
    <property type="entry name" value="ZINC_FINGER_C2H2_1"/>
    <property type="match status" value="4"/>
</dbReference>
<dbReference type="Proteomes" id="UP000002358">
    <property type="component" value="Chromosome 3"/>
</dbReference>
<dbReference type="InterPro" id="IPR013087">
    <property type="entry name" value="Znf_C2H2_type"/>
</dbReference>
<feature type="region of interest" description="Disordered" evidence="7">
    <location>
        <begin position="145"/>
        <end position="165"/>
    </location>
</feature>
<dbReference type="InterPro" id="IPR036236">
    <property type="entry name" value="Znf_C2H2_sf"/>
</dbReference>
<dbReference type="EnsemblMetazoa" id="XM_008218473">
    <property type="protein sequence ID" value="XP_008216695"/>
    <property type="gene ID" value="LOC100123310"/>
</dbReference>
<evidence type="ECO:0000313" key="11">
    <source>
        <dbReference type="Proteomes" id="UP000002358"/>
    </source>
</evidence>
<dbReference type="PANTHER" id="PTHR46451:SF1">
    <property type="entry name" value="RAS-RESPONSIVE ELEMENT-BINDING PROTEIN 1"/>
    <property type="match status" value="1"/>
</dbReference>
<dbReference type="AlphaFoldDB" id="A0A7M7HGT1"/>
<evidence type="ECO:0000313" key="10">
    <source>
        <dbReference type="EnsemblMetazoa" id="XP_008216695"/>
    </source>
</evidence>
<organism evidence="10 11">
    <name type="scientific">Nasonia vitripennis</name>
    <name type="common">Parasitic wasp</name>
    <dbReference type="NCBI Taxonomy" id="7425"/>
    <lineage>
        <taxon>Eukaryota</taxon>
        <taxon>Metazoa</taxon>
        <taxon>Ecdysozoa</taxon>
        <taxon>Arthropoda</taxon>
        <taxon>Hexapoda</taxon>
        <taxon>Insecta</taxon>
        <taxon>Pterygota</taxon>
        <taxon>Neoptera</taxon>
        <taxon>Endopterygota</taxon>
        <taxon>Hymenoptera</taxon>
        <taxon>Apocrita</taxon>
        <taxon>Proctotrupomorpha</taxon>
        <taxon>Chalcidoidea</taxon>
        <taxon>Pteromalidae</taxon>
        <taxon>Pteromalinae</taxon>
        <taxon>Nasonia</taxon>
    </lineage>
</organism>
<feature type="domain" description="C2H2-type" evidence="8">
    <location>
        <begin position="369"/>
        <end position="391"/>
    </location>
</feature>
<dbReference type="GO" id="GO:0005694">
    <property type="term" value="C:chromosome"/>
    <property type="evidence" value="ECO:0007669"/>
    <property type="project" value="UniProtKB-ARBA"/>
</dbReference>
<name>A0A7M7HGT1_NASVI</name>
<dbReference type="FunCoup" id="A0A7M7HGT1">
    <property type="interactions" value="341"/>
</dbReference>
<feature type="domain" description="C2H2-type" evidence="8">
    <location>
        <begin position="286"/>
        <end position="310"/>
    </location>
</feature>
<dbReference type="PROSITE" id="PS51915">
    <property type="entry name" value="ZAD"/>
    <property type="match status" value="1"/>
</dbReference>
<evidence type="ECO:0000259" key="9">
    <source>
        <dbReference type="PROSITE" id="PS51915"/>
    </source>
</evidence>
<dbReference type="GO" id="GO:0008270">
    <property type="term" value="F:zinc ion binding"/>
    <property type="evidence" value="ECO:0007669"/>
    <property type="project" value="UniProtKB-UniRule"/>
</dbReference>
<dbReference type="PROSITE" id="PS50157">
    <property type="entry name" value="ZINC_FINGER_C2H2_2"/>
    <property type="match status" value="4"/>
</dbReference>
<dbReference type="RefSeq" id="XP_008216695.1">
    <property type="nucleotide sequence ID" value="XM_008218473.3"/>
</dbReference>
<dbReference type="InterPro" id="IPR052795">
    <property type="entry name" value="RREB1"/>
</dbReference>
<proteinExistence type="predicted"/>
<dbReference type="SMART" id="SM00355">
    <property type="entry name" value="ZnF_C2H2"/>
    <property type="match status" value="4"/>
</dbReference>
<evidence type="ECO:0000256" key="2">
    <source>
        <dbReference type="ARBA" id="ARBA00022737"/>
    </source>
</evidence>
<feature type="domain" description="C2H2-type" evidence="8">
    <location>
        <begin position="420"/>
        <end position="447"/>
    </location>
</feature>
<dbReference type="GO" id="GO:0000978">
    <property type="term" value="F:RNA polymerase II cis-regulatory region sequence-specific DNA binding"/>
    <property type="evidence" value="ECO:0007669"/>
    <property type="project" value="TreeGrafter"/>
</dbReference>
<dbReference type="OrthoDB" id="654211at2759"/>
<reference evidence="10" key="1">
    <citation type="submission" date="2021-01" db="UniProtKB">
        <authorList>
            <consortium name="EnsemblMetazoa"/>
        </authorList>
    </citation>
    <scope>IDENTIFICATION</scope>
</reference>
<dbReference type="InParanoid" id="A0A7M7HGT1"/>
<evidence type="ECO:0000256" key="6">
    <source>
        <dbReference type="PROSITE-ProRule" id="PRU01263"/>
    </source>
</evidence>
<keyword evidence="4 6" id="KW-0862">Zinc</keyword>
<feature type="binding site" evidence="6">
    <location>
        <position position="13"/>
    </location>
    <ligand>
        <name>Zn(2+)</name>
        <dbReference type="ChEBI" id="CHEBI:29105"/>
    </ligand>
</feature>
<evidence type="ECO:0000256" key="5">
    <source>
        <dbReference type="PROSITE-ProRule" id="PRU00042"/>
    </source>
</evidence>
<evidence type="ECO:0000256" key="7">
    <source>
        <dbReference type="SAM" id="MobiDB-lite"/>
    </source>
</evidence>
<dbReference type="InterPro" id="IPR012934">
    <property type="entry name" value="Znf_AD"/>
</dbReference>
<feature type="binding site" evidence="6">
    <location>
        <position position="59"/>
    </location>
    <ligand>
        <name>Zn(2+)</name>
        <dbReference type="ChEBI" id="CHEBI:29105"/>
    </ligand>
</feature>
<keyword evidence="1 6" id="KW-0479">Metal-binding</keyword>
<dbReference type="Gene3D" id="3.40.1800.20">
    <property type="match status" value="1"/>
</dbReference>
<feature type="region of interest" description="Disordered" evidence="7">
    <location>
        <begin position="312"/>
        <end position="365"/>
    </location>
</feature>
<dbReference type="FunFam" id="3.30.160.60:FF:001732">
    <property type="entry name" value="Zgc:162936"/>
    <property type="match status" value="1"/>
</dbReference>
<dbReference type="SUPFAM" id="SSF57716">
    <property type="entry name" value="Glucocorticoid receptor-like (DNA-binding domain)"/>
    <property type="match status" value="1"/>
</dbReference>
<feature type="region of interest" description="Disordered" evidence="7">
    <location>
        <begin position="199"/>
        <end position="251"/>
    </location>
</feature>